<gene>
    <name evidence="1" type="ORF">AB8Z38_29980</name>
</gene>
<name>A0AB39XH16_9BRAD</name>
<dbReference type="AlphaFoldDB" id="A0AB39XH16"/>
<evidence type="ECO:0000313" key="1">
    <source>
        <dbReference type="EMBL" id="XDV56804.1"/>
    </source>
</evidence>
<dbReference type="PANTHER" id="PTHR35567">
    <property type="entry name" value="MALATE DEHYDROGENASE (AFU_ORTHOLOGUE AFUA_2G13800)"/>
    <property type="match status" value="1"/>
</dbReference>
<accession>A0AB39XH16</accession>
<reference evidence="1" key="1">
    <citation type="submission" date="2024-08" db="EMBL/GenBank/DDBJ databases">
        <authorList>
            <person name="Chaddad Z."/>
            <person name="Lamrabet M."/>
            <person name="Bouhnik O."/>
            <person name="Alami S."/>
            <person name="Wipf D."/>
            <person name="Courty P.E."/>
            <person name="Missbah El Idrissi M."/>
        </authorList>
    </citation>
    <scope>NUCLEOTIDE SEQUENCE</scope>
    <source>
        <strain evidence="1">LLZ17</strain>
    </source>
</reference>
<dbReference type="InterPro" id="IPR021851">
    <property type="entry name" value="DUF3455"/>
</dbReference>
<dbReference type="RefSeq" id="WP_035969062.1">
    <property type="nucleotide sequence ID" value="NZ_CP165734.1"/>
</dbReference>
<dbReference type="EMBL" id="CP165734">
    <property type="protein sequence ID" value="XDV56804.1"/>
    <property type="molecule type" value="Genomic_DNA"/>
</dbReference>
<dbReference type="PANTHER" id="PTHR35567:SF1">
    <property type="entry name" value="CONSERVED FUNGAL PROTEIN (AFU_ORTHOLOGUE AFUA_1G14230)"/>
    <property type="match status" value="1"/>
</dbReference>
<sequence length="175" mass="18427">MIGVLKLTVAVVCLVGAWLVAKVSAESTGSIVARAGAVIATFHAEGAQIYQCRPESEKYPSEPRALSWQFREPVATLIADGKSIGLHSAGPSWDHIDGSGVKARVVSAAPGETANDIAWLRLDTIEHRGSGVLSEAATVERINTKGGMTQGPCETAGAYLSVPYSADYVFLRNNS</sequence>
<protein>
    <submittedName>
        <fullName evidence="1">DUF3455 domain-containing protein</fullName>
    </submittedName>
</protein>
<dbReference type="Pfam" id="PF11937">
    <property type="entry name" value="DUF3455"/>
    <property type="match status" value="1"/>
</dbReference>
<organism evidence="1">
    <name type="scientific">Bradyrhizobium sp. LLZ17</name>
    <dbReference type="NCBI Taxonomy" id="3239388"/>
    <lineage>
        <taxon>Bacteria</taxon>
        <taxon>Pseudomonadati</taxon>
        <taxon>Pseudomonadota</taxon>
        <taxon>Alphaproteobacteria</taxon>
        <taxon>Hyphomicrobiales</taxon>
        <taxon>Nitrobacteraceae</taxon>
        <taxon>Bradyrhizobium</taxon>
    </lineage>
</organism>
<proteinExistence type="predicted"/>